<feature type="region of interest" description="Disordered" evidence="1">
    <location>
        <begin position="1"/>
        <end position="21"/>
    </location>
</feature>
<proteinExistence type="predicted"/>
<reference evidence="2" key="1">
    <citation type="submission" date="2023-10" db="EMBL/GenBank/DDBJ databases">
        <authorList>
            <person name="Chen Y."/>
            <person name="Shah S."/>
            <person name="Dougan E. K."/>
            <person name="Thang M."/>
            <person name="Chan C."/>
        </authorList>
    </citation>
    <scope>NUCLEOTIDE SEQUENCE [LARGE SCALE GENOMIC DNA]</scope>
</reference>
<feature type="compositionally biased region" description="Low complexity" evidence="1">
    <location>
        <begin position="97"/>
        <end position="107"/>
    </location>
</feature>
<dbReference type="Proteomes" id="UP001189429">
    <property type="component" value="Unassembled WGS sequence"/>
</dbReference>
<sequence length="209" mass="21269">MEEPRRRRPNRSAAARRAQYRRAECRTVERLLAAFAELRGHRGGAPTRLGAALAAALAPAASPDVAAEDATGSEAADLGIERESQAERVEGPPDDAPQPTAATGGAAEPSLADMVRALRGELAEVVAESRAEAIAAEQAAEDEKEKESTATDVLRAMQGGRFGSVAVPLGGPAAGAEGAAEGPLRGMTAHPLAAVAGWAGSTTGSQIDS</sequence>
<protein>
    <submittedName>
        <fullName evidence="2">Uncharacterized protein</fullName>
    </submittedName>
</protein>
<feature type="region of interest" description="Disordered" evidence="1">
    <location>
        <begin position="64"/>
        <end position="110"/>
    </location>
</feature>
<keyword evidence="3" id="KW-1185">Reference proteome</keyword>
<evidence type="ECO:0000313" key="3">
    <source>
        <dbReference type="Proteomes" id="UP001189429"/>
    </source>
</evidence>
<organism evidence="2 3">
    <name type="scientific">Prorocentrum cordatum</name>
    <dbReference type="NCBI Taxonomy" id="2364126"/>
    <lineage>
        <taxon>Eukaryota</taxon>
        <taxon>Sar</taxon>
        <taxon>Alveolata</taxon>
        <taxon>Dinophyceae</taxon>
        <taxon>Prorocentrales</taxon>
        <taxon>Prorocentraceae</taxon>
        <taxon>Prorocentrum</taxon>
    </lineage>
</organism>
<dbReference type="EMBL" id="CAUYUJ010015431">
    <property type="protein sequence ID" value="CAK0853854.1"/>
    <property type="molecule type" value="Genomic_DNA"/>
</dbReference>
<evidence type="ECO:0000313" key="2">
    <source>
        <dbReference type="EMBL" id="CAK0853854.1"/>
    </source>
</evidence>
<feature type="compositionally biased region" description="Basic residues" evidence="1">
    <location>
        <begin position="1"/>
        <end position="10"/>
    </location>
</feature>
<accession>A0ABN9U4P1</accession>
<feature type="compositionally biased region" description="Basic and acidic residues" evidence="1">
    <location>
        <begin position="79"/>
        <end position="91"/>
    </location>
</feature>
<name>A0ABN9U4P1_9DINO</name>
<gene>
    <name evidence="2" type="ORF">PCOR1329_LOCUS45195</name>
</gene>
<comment type="caution">
    <text evidence="2">The sequence shown here is derived from an EMBL/GenBank/DDBJ whole genome shotgun (WGS) entry which is preliminary data.</text>
</comment>
<evidence type="ECO:0000256" key="1">
    <source>
        <dbReference type="SAM" id="MobiDB-lite"/>
    </source>
</evidence>
<feature type="non-terminal residue" evidence="2">
    <location>
        <position position="209"/>
    </location>
</feature>